<dbReference type="PROSITE" id="PS51257">
    <property type="entry name" value="PROKAR_LIPOPROTEIN"/>
    <property type="match status" value="1"/>
</dbReference>
<dbReference type="Proteomes" id="UP000001880">
    <property type="component" value="Chromosome"/>
</dbReference>
<dbReference type="HOGENOM" id="CLU_307322_0_0_7"/>
<feature type="domain" description="HYR" evidence="2">
    <location>
        <begin position="739"/>
        <end position="821"/>
    </location>
</feature>
<sequence length="962" mass="101648">MKNSYRPNLRAIAAGRHWLTGALSAAVVLGGGCLDGADSTGDIRAAVDLNSNIIEGTIAFTNTNPEVLAILHGPGQSPPGDDEGLSYIDLRTQSTDVSPPLDNRSAFSVAIPPNTRTSVAYEVTNEAGAAGDGIVYRVNVDARLDHNRYLYRFAERTAAPLEREPAPPVTLDFSECAGIADIRWENAAGDPVAVNGGTVYAYREQPSGGITLQAYGSLSSGSSREPMAVRGDGQYQLRVSYDIGSDPYSDRIRQQFETNVAIGCDEVVEIVIIIPELGSDLGSVVGEIDMLGEDEFLATFLQAYGGPFDNSRSDILSFAPSQGAFEFENLVPSDSVSPARDYIVYGQMSFNHDGYYQSFRTPYLYSTNGRVPVAAGEVTDLGDTLVMDPGYVRGDIYLAGPQPGAYGSCLQGLSVPRDPDGDGVASPFNSYLTAYGLNELATGATKTALSGFSRAAFRGEFDASSSVQGFVGDYLMVLGGLLQEATRWRTRSFRQNFLAAATTEEPLSYQNSYMTLTDRRPDSTVEVVPGQTTERPVHLCYGQLNLAYFSAGANFYNPRMQGNGTFVGTDFEGNPADYSISGFSAYGTPLASAPGTEGLVVMCLPEGRYDFTPSVTAINPNGSTSQTELPALQGVEVSCREVKTITPELGMNLDPTPACTSEETIALSGVVDSQDVPPQPVSAITVAVGGGEPNTVCSDCGVDPSFSSDIALATCENSIVVHAEDAAGSFAEVERTVIRDGNAPALAGCADITVEADPTLGGAYVEYAVAGSDDCSPDVGVTCDVPSGSFFAAGESASVSCRAVDTCGNESTCSFAVQVDAPNQCEAPDPREHDYWRTQCNYRGPDGTPPDPAWTAESFQALLDEVEPEVQATCGGYESTCQSLNPDPFWDVCERACQHYTAALLNIASDLLPSSCCTVEGDAGEVADELAALLAAGECGAVIDIAYELNRGCLFCEDTGSH</sequence>
<dbReference type="EMBL" id="CP001804">
    <property type="protein sequence ID" value="ACY13710.1"/>
    <property type="molecule type" value="Genomic_DNA"/>
</dbReference>
<name>D0LS13_HALO1</name>
<dbReference type="InterPro" id="IPR003410">
    <property type="entry name" value="HYR_dom"/>
</dbReference>
<dbReference type="PROSITE" id="PS50825">
    <property type="entry name" value="HYR"/>
    <property type="match status" value="1"/>
</dbReference>
<dbReference type="KEGG" id="hoh:Hoch_1135"/>
<organism evidence="3 4">
    <name type="scientific">Haliangium ochraceum (strain DSM 14365 / JCM 11303 / SMP-2)</name>
    <dbReference type="NCBI Taxonomy" id="502025"/>
    <lineage>
        <taxon>Bacteria</taxon>
        <taxon>Pseudomonadati</taxon>
        <taxon>Myxococcota</taxon>
        <taxon>Polyangia</taxon>
        <taxon>Haliangiales</taxon>
        <taxon>Kofleriaceae</taxon>
        <taxon>Haliangium</taxon>
    </lineage>
</organism>
<gene>
    <name evidence="3" type="ordered locus">Hoch_1135</name>
</gene>
<evidence type="ECO:0000256" key="1">
    <source>
        <dbReference type="ARBA" id="ARBA00022737"/>
    </source>
</evidence>
<evidence type="ECO:0000313" key="3">
    <source>
        <dbReference type="EMBL" id="ACY13710.1"/>
    </source>
</evidence>
<keyword evidence="4" id="KW-1185">Reference proteome</keyword>
<dbReference type="eggNOG" id="COG5492">
    <property type="taxonomic scope" value="Bacteria"/>
</dbReference>
<keyword evidence="1" id="KW-0677">Repeat</keyword>
<protein>
    <recommendedName>
        <fullName evidence="2">HYR domain-containing protein</fullName>
    </recommendedName>
</protein>
<dbReference type="InterPro" id="IPR013783">
    <property type="entry name" value="Ig-like_fold"/>
</dbReference>
<dbReference type="Gene3D" id="2.60.40.10">
    <property type="entry name" value="Immunoglobulins"/>
    <property type="match status" value="1"/>
</dbReference>
<dbReference type="AlphaFoldDB" id="D0LS13"/>
<evidence type="ECO:0000259" key="2">
    <source>
        <dbReference type="PROSITE" id="PS50825"/>
    </source>
</evidence>
<proteinExistence type="predicted"/>
<evidence type="ECO:0000313" key="4">
    <source>
        <dbReference type="Proteomes" id="UP000001880"/>
    </source>
</evidence>
<reference evidence="3 4" key="1">
    <citation type="journal article" date="2010" name="Stand. Genomic Sci.">
        <title>Complete genome sequence of Haliangium ochraceum type strain (SMP-2).</title>
        <authorList>
            <consortium name="US DOE Joint Genome Institute (JGI-PGF)"/>
            <person name="Ivanova N."/>
            <person name="Daum C."/>
            <person name="Lang E."/>
            <person name="Abt B."/>
            <person name="Kopitz M."/>
            <person name="Saunders E."/>
            <person name="Lapidus A."/>
            <person name="Lucas S."/>
            <person name="Glavina Del Rio T."/>
            <person name="Nolan M."/>
            <person name="Tice H."/>
            <person name="Copeland A."/>
            <person name="Cheng J.F."/>
            <person name="Chen F."/>
            <person name="Bruce D."/>
            <person name="Goodwin L."/>
            <person name="Pitluck S."/>
            <person name="Mavromatis K."/>
            <person name="Pati A."/>
            <person name="Mikhailova N."/>
            <person name="Chen A."/>
            <person name="Palaniappan K."/>
            <person name="Land M."/>
            <person name="Hauser L."/>
            <person name="Chang Y.J."/>
            <person name="Jeffries C.D."/>
            <person name="Detter J.C."/>
            <person name="Brettin T."/>
            <person name="Rohde M."/>
            <person name="Goker M."/>
            <person name="Bristow J."/>
            <person name="Markowitz V."/>
            <person name="Eisen J.A."/>
            <person name="Hugenholtz P."/>
            <person name="Kyrpides N.C."/>
            <person name="Klenk H.P."/>
        </authorList>
    </citation>
    <scope>NUCLEOTIDE SEQUENCE [LARGE SCALE GENOMIC DNA]</scope>
    <source>
        <strain evidence="4">DSM 14365 / CIP 107738 / JCM 11303 / AJ 13395 / SMP-2</strain>
    </source>
</reference>
<accession>D0LS13</accession>